<accession>A0A1G8NVR0</accession>
<keyword evidence="3" id="KW-1185">Reference proteome</keyword>
<name>A0A1G8NVR0_9GAMM</name>
<keyword evidence="1" id="KW-0812">Transmembrane</keyword>
<feature type="transmembrane region" description="Helical" evidence="1">
    <location>
        <begin position="57"/>
        <end position="76"/>
    </location>
</feature>
<gene>
    <name evidence="2" type="ORF">SAMN04488540_103252</name>
</gene>
<evidence type="ECO:0000256" key="1">
    <source>
        <dbReference type="SAM" id="Phobius"/>
    </source>
</evidence>
<dbReference type="OrthoDB" id="6400841at2"/>
<reference evidence="3" key="1">
    <citation type="submission" date="2016-10" db="EMBL/GenBank/DDBJ databases">
        <authorList>
            <person name="Varghese N."/>
            <person name="Submissions S."/>
        </authorList>
    </citation>
    <scope>NUCLEOTIDE SEQUENCE [LARGE SCALE GENOMIC DNA]</scope>
    <source>
        <strain evidence="3">DSM 23317</strain>
    </source>
</reference>
<feature type="transmembrane region" description="Helical" evidence="1">
    <location>
        <begin position="6"/>
        <end position="26"/>
    </location>
</feature>
<evidence type="ECO:0000313" key="2">
    <source>
        <dbReference type="EMBL" id="SDI84371.1"/>
    </source>
</evidence>
<proteinExistence type="predicted"/>
<sequence>MIELLLLIIGIMVVAMVPVYLAAILIRSPTPGLFIGIITVAVSLTLIELSLRQVEGQWGWVVAGAFAAVSFSLLFATKTWRGILLAAVLCATYSYGTDHLLHGKSLGAKLTAQASIAQQQLWPK</sequence>
<dbReference type="AlphaFoldDB" id="A0A1G8NVR0"/>
<organism evidence="2 3">
    <name type="scientific">Ferrimonas sediminum</name>
    <dbReference type="NCBI Taxonomy" id="718193"/>
    <lineage>
        <taxon>Bacteria</taxon>
        <taxon>Pseudomonadati</taxon>
        <taxon>Pseudomonadota</taxon>
        <taxon>Gammaproteobacteria</taxon>
        <taxon>Alteromonadales</taxon>
        <taxon>Ferrimonadaceae</taxon>
        <taxon>Ferrimonas</taxon>
    </lineage>
</organism>
<keyword evidence="1" id="KW-0472">Membrane</keyword>
<evidence type="ECO:0000313" key="3">
    <source>
        <dbReference type="Proteomes" id="UP000199527"/>
    </source>
</evidence>
<dbReference type="RefSeq" id="WP_090363285.1">
    <property type="nucleotide sequence ID" value="NZ_FNEM01000003.1"/>
</dbReference>
<feature type="transmembrane region" description="Helical" evidence="1">
    <location>
        <begin position="33"/>
        <end position="51"/>
    </location>
</feature>
<protein>
    <submittedName>
        <fullName evidence="2">Uncharacterized protein</fullName>
    </submittedName>
</protein>
<dbReference type="EMBL" id="FNEM01000003">
    <property type="protein sequence ID" value="SDI84371.1"/>
    <property type="molecule type" value="Genomic_DNA"/>
</dbReference>
<dbReference type="Proteomes" id="UP000199527">
    <property type="component" value="Unassembled WGS sequence"/>
</dbReference>
<keyword evidence="1" id="KW-1133">Transmembrane helix</keyword>